<evidence type="ECO:0000256" key="2">
    <source>
        <dbReference type="ARBA" id="ARBA00022578"/>
    </source>
</evidence>
<keyword evidence="6" id="KW-0233">DNA recombination</keyword>
<keyword evidence="11" id="KW-0255">Endonuclease</keyword>
<dbReference type="Pfam" id="PF01385">
    <property type="entry name" value="OrfB_IS605"/>
    <property type="match status" value="1"/>
</dbReference>
<dbReference type="InterPro" id="IPR010095">
    <property type="entry name" value="Cas12f1-like_TNB"/>
</dbReference>
<dbReference type="Proteomes" id="UP001211987">
    <property type="component" value="Unassembled WGS sequence"/>
</dbReference>
<evidence type="ECO:0000259" key="10">
    <source>
        <dbReference type="Pfam" id="PF12323"/>
    </source>
</evidence>
<evidence type="ECO:0000256" key="4">
    <source>
        <dbReference type="ARBA" id="ARBA00022833"/>
    </source>
</evidence>
<dbReference type="RefSeq" id="WP_009300893.1">
    <property type="nucleotide sequence ID" value="NZ_JAQLKE010000055.1"/>
</dbReference>
<dbReference type="GO" id="GO:0006310">
    <property type="term" value="P:DNA recombination"/>
    <property type="evidence" value="ECO:0007669"/>
    <property type="project" value="UniProtKB-KW"/>
</dbReference>
<keyword evidence="11" id="KW-0540">Nuclease</keyword>
<evidence type="ECO:0000256" key="7">
    <source>
        <dbReference type="SAM" id="MobiDB-lite"/>
    </source>
</evidence>
<dbReference type="GO" id="GO:0004519">
    <property type="term" value="F:endonuclease activity"/>
    <property type="evidence" value="ECO:0007669"/>
    <property type="project" value="UniProtKB-KW"/>
</dbReference>
<dbReference type="InterPro" id="IPR001959">
    <property type="entry name" value="Transposase"/>
</dbReference>
<sequence length="374" mass="43091">MNISIKYRLYPNEEQKVYFAKTFGCCRKIYNLMLSDKIDLYKTSKTFGRHTPAMYKDSYPYLKEVDSLALANVQIHLQTAFRNCFSKKRKSKNGFPKFKSAKRSRKSYTTNNQNGTVDIGNNCIKLPKVGKVKAVIHRQPEDGWTIKSATISQDSTGSYYASVLFEYEKEIVWISKNSTSAIGLDYKSDGLYMDSNGNKAMVHKYYRESHKKLAKEQRKLSRKTGYRKKENKSNNYLKQLRKINSIHRHIANQRLDSLHKKSTEIANQYDIVCIEGLNMKAIGNKGFGNGKATFDNGYGMFISMLEYKLKLRGKYLVRIDKWFPSSQICNCCGSIKKLSLKDRVYRCDCGYTGDRDHNAAINILNEGLRILQVS</sequence>
<evidence type="ECO:0000256" key="1">
    <source>
        <dbReference type="ARBA" id="ARBA00008761"/>
    </source>
</evidence>
<comment type="caution">
    <text evidence="11">The sequence shown here is derived from an EMBL/GenBank/DDBJ whole genome shotgun (WGS) entry which is preliminary data.</text>
</comment>
<dbReference type="Pfam" id="PF07282">
    <property type="entry name" value="Cas12f1-like_TNB"/>
    <property type="match status" value="1"/>
</dbReference>
<gene>
    <name evidence="11" type="ORF">PM738_18620</name>
</gene>
<evidence type="ECO:0000256" key="3">
    <source>
        <dbReference type="ARBA" id="ARBA00022723"/>
    </source>
</evidence>
<feature type="domain" description="Probable transposase IS891/IS1136/IS1341" evidence="8">
    <location>
        <begin position="176"/>
        <end position="281"/>
    </location>
</feature>
<evidence type="ECO:0000313" key="12">
    <source>
        <dbReference type="Proteomes" id="UP001211987"/>
    </source>
</evidence>
<proteinExistence type="inferred from homology"/>
<keyword evidence="4" id="KW-0862">Zinc</keyword>
<evidence type="ECO:0000259" key="8">
    <source>
        <dbReference type="Pfam" id="PF01385"/>
    </source>
</evidence>
<dbReference type="NCBIfam" id="NF040570">
    <property type="entry name" value="guided_TnpB"/>
    <property type="match status" value="1"/>
</dbReference>
<comment type="similarity">
    <text evidence="1">In the C-terminal section; belongs to the transposase 35 family.</text>
</comment>
<name>A0AB35IQ71_9FIRM</name>
<feature type="domain" description="Transposase putative helix-turn-helix" evidence="10">
    <location>
        <begin position="1"/>
        <end position="45"/>
    </location>
</feature>
<dbReference type="GO" id="GO:0032196">
    <property type="term" value="P:transposition"/>
    <property type="evidence" value="ECO:0007669"/>
    <property type="project" value="UniProtKB-KW"/>
</dbReference>
<dbReference type="EMBL" id="JAQLKE010000055">
    <property type="protein sequence ID" value="MDB7085800.1"/>
    <property type="molecule type" value="Genomic_DNA"/>
</dbReference>
<keyword evidence="2" id="KW-0815">Transposition</keyword>
<dbReference type="GO" id="GO:0003677">
    <property type="term" value="F:DNA binding"/>
    <property type="evidence" value="ECO:0007669"/>
    <property type="project" value="UniProtKB-KW"/>
</dbReference>
<keyword evidence="5" id="KW-0238">DNA-binding</keyword>
<dbReference type="AlphaFoldDB" id="A0AB35IQ71"/>
<feature type="region of interest" description="Disordered" evidence="7">
    <location>
        <begin position="91"/>
        <end position="112"/>
    </location>
</feature>
<reference evidence="11" key="1">
    <citation type="submission" date="2023-01" db="EMBL/GenBank/DDBJ databases">
        <title>Human gut microbiome strain richness.</title>
        <authorList>
            <person name="Chen-Liaw A."/>
        </authorList>
    </citation>
    <scope>NUCLEOTIDE SEQUENCE</scope>
    <source>
        <strain evidence="11">1001217st2_G6_1001217B_191108</strain>
    </source>
</reference>
<organism evidence="11 12">
    <name type="scientific">Thomasclavelia ramosa</name>
    <dbReference type="NCBI Taxonomy" id="1547"/>
    <lineage>
        <taxon>Bacteria</taxon>
        <taxon>Bacillati</taxon>
        <taxon>Bacillota</taxon>
        <taxon>Erysipelotrichia</taxon>
        <taxon>Erysipelotrichales</taxon>
        <taxon>Coprobacillaceae</taxon>
        <taxon>Thomasclavelia</taxon>
    </lineage>
</organism>
<evidence type="ECO:0000313" key="11">
    <source>
        <dbReference type="EMBL" id="MDB7085800.1"/>
    </source>
</evidence>
<evidence type="ECO:0000256" key="6">
    <source>
        <dbReference type="ARBA" id="ARBA00023172"/>
    </source>
</evidence>
<dbReference type="GO" id="GO:0046872">
    <property type="term" value="F:metal ion binding"/>
    <property type="evidence" value="ECO:0007669"/>
    <property type="project" value="UniProtKB-KW"/>
</dbReference>
<feature type="domain" description="Cas12f1-like TNB" evidence="9">
    <location>
        <begin position="298"/>
        <end position="363"/>
    </location>
</feature>
<dbReference type="InterPro" id="IPR021027">
    <property type="entry name" value="Transposase_put_HTH"/>
</dbReference>
<evidence type="ECO:0000256" key="5">
    <source>
        <dbReference type="ARBA" id="ARBA00023125"/>
    </source>
</evidence>
<protein>
    <submittedName>
        <fullName evidence="11">RNA-guided endonuclease TnpB family protein</fullName>
    </submittedName>
</protein>
<dbReference type="Pfam" id="PF12323">
    <property type="entry name" value="HTH_OrfB_IS605"/>
    <property type="match status" value="1"/>
</dbReference>
<evidence type="ECO:0000259" key="9">
    <source>
        <dbReference type="Pfam" id="PF07282"/>
    </source>
</evidence>
<keyword evidence="3" id="KW-0479">Metal-binding</keyword>
<accession>A0AB35IQ71</accession>
<keyword evidence="11" id="KW-0378">Hydrolase</keyword>